<evidence type="ECO:0000313" key="3">
    <source>
        <dbReference type="RefSeq" id="WP_051378777.1"/>
    </source>
</evidence>
<keyword evidence="2" id="KW-1185">Reference proteome</keyword>
<organism evidence="2 3">
    <name type="scientific">Derxia gummosa DSM 723</name>
    <dbReference type="NCBI Taxonomy" id="1121388"/>
    <lineage>
        <taxon>Bacteria</taxon>
        <taxon>Pseudomonadati</taxon>
        <taxon>Pseudomonadota</taxon>
        <taxon>Betaproteobacteria</taxon>
        <taxon>Burkholderiales</taxon>
        <taxon>Alcaligenaceae</taxon>
        <taxon>Derxia</taxon>
    </lineage>
</organism>
<dbReference type="PANTHER" id="PTHR12526">
    <property type="entry name" value="GLYCOSYLTRANSFERASE"/>
    <property type="match status" value="1"/>
</dbReference>
<dbReference type="RefSeq" id="WP_051378777.1">
    <property type="nucleotide sequence ID" value="NZ_AXWS01000014.1"/>
</dbReference>
<reference evidence="3" key="2">
    <citation type="journal article" date="2003" name="J. Mol. Biol.">
        <title>An evolving hierarchical family classification for glycosyltransferases.</title>
        <authorList>
            <person name="Coutinho P.M."/>
            <person name="Deleury E."/>
            <person name="Davies G.J."/>
            <person name="Henrissat B."/>
        </authorList>
    </citation>
    <scope>NUCLEOTIDE SEQUENCE</scope>
</reference>
<reference evidence="3" key="1">
    <citation type="journal article" date="1999" name="Glycobiology">
        <title>Conserved domains of glycosyltransferases.</title>
        <authorList>
            <person name="Kapitonov D."/>
            <person name="Yu R.K."/>
        </authorList>
    </citation>
    <scope>NUCLEOTIDE SEQUENCE</scope>
</reference>
<evidence type="ECO:0000259" key="1">
    <source>
        <dbReference type="Pfam" id="PF00534"/>
    </source>
</evidence>
<protein>
    <submittedName>
        <fullName evidence="3">Glycosyltransferase family 4 protein</fullName>
        <ecNumber evidence="3">2.4.-.-</ecNumber>
    </submittedName>
</protein>
<dbReference type="PANTHER" id="PTHR12526:SF631">
    <property type="entry name" value="BLL6306 PROTEIN"/>
    <property type="match status" value="1"/>
</dbReference>
<dbReference type="SUPFAM" id="SSF53756">
    <property type="entry name" value="UDP-Glycosyltransferase/glycogen phosphorylase"/>
    <property type="match status" value="1"/>
</dbReference>
<dbReference type="GO" id="GO:0016757">
    <property type="term" value="F:glycosyltransferase activity"/>
    <property type="evidence" value="ECO:0007669"/>
    <property type="project" value="InterPro"/>
</dbReference>
<dbReference type="Pfam" id="PF00534">
    <property type="entry name" value="Glycos_transf_1"/>
    <property type="match status" value="1"/>
</dbReference>
<dbReference type="AlphaFoldDB" id="A0A8B6X9T3"/>
<feature type="domain" description="Glycosyl transferase family 1" evidence="1">
    <location>
        <begin position="175"/>
        <end position="339"/>
    </location>
</feature>
<dbReference type="Proteomes" id="UP000675920">
    <property type="component" value="Unplaced"/>
</dbReference>
<name>A0A8B6X9T3_9BURK</name>
<dbReference type="InterPro" id="IPR001296">
    <property type="entry name" value="Glyco_trans_1"/>
</dbReference>
<reference evidence="3" key="4">
    <citation type="submission" date="2025-08" db="UniProtKB">
        <authorList>
            <consortium name="RefSeq"/>
        </authorList>
    </citation>
    <scope>IDENTIFICATION</scope>
</reference>
<proteinExistence type="predicted"/>
<accession>A0A8B6X9T3</accession>
<reference evidence="3" key="3">
    <citation type="journal article" date="2006" name="Glycobiology">
        <title>Structures and mechanisms of glycosyltransferases.</title>
        <authorList>
            <person name="Breton C."/>
            <person name="Snajdrova L."/>
            <person name="Jeanneau C."/>
            <person name="Koca J."/>
            <person name="Imberty A."/>
        </authorList>
    </citation>
    <scope>NUCLEOTIDE SEQUENCE</scope>
</reference>
<dbReference type="EC" id="2.4.-.-" evidence="3"/>
<evidence type="ECO:0000313" key="2">
    <source>
        <dbReference type="Proteomes" id="UP000675920"/>
    </source>
</evidence>
<dbReference type="Gene3D" id="3.40.50.2000">
    <property type="entry name" value="Glycogen Phosphorylase B"/>
    <property type="match status" value="2"/>
</dbReference>
<dbReference type="CDD" id="cd03801">
    <property type="entry name" value="GT4_PimA-like"/>
    <property type="match status" value="1"/>
</dbReference>
<sequence length="374" mass="40961">MSAGGKRPFIYLVCPYAPMGGGMYKVMDYLVQAQHQYPGSPELRILDSRGGGRVWFTPLVLIQAFLKLFWNRLLGNIAGVHVNVAERLSVVRKGLIIVVAHHIGLPVVLHLHAAQLHHFYRGVPGWAKALMRYVFACANEVVVLGHAGKRFVVEDLKVPESRISILINGVPGPAQRPEPRRHDGPVHIVFLGNLLERKGVTDLLNALARPELANLNWKATFAGGGEVEKYRAAVAERGLQDRVSFPGWHNQEQAGALVSTADVLALPSYDEGLPLVILEALGRTTAVLCTPVGEIPDELTDGKNAVFVTPGDVPGIAAALVDLINDADKRIALAIAGRELYEQRYAMGVFFRNVLAIYRRHFDREAFPPAPLPV</sequence>
<dbReference type="OrthoDB" id="9805661at2"/>